<dbReference type="SUPFAM" id="SSF52833">
    <property type="entry name" value="Thioredoxin-like"/>
    <property type="match status" value="1"/>
</dbReference>
<comment type="similarity">
    <text evidence="1">Belongs to the thioredoxin family.</text>
</comment>
<reference evidence="4 5" key="1">
    <citation type="journal article" date="2015" name="Genome Announc.">
        <title>Expanding the biotechnology potential of lactobacilli through comparative genomics of 213 strains and associated genera.</title>
        <authorList>
            <person name="Sun Z."/>
            <person name="Harris H.M."/>
            <person name="McCann A."/>
            <person name="Guo C."/>
            <person name="Argimon S."/>
            <person name="Zhang W."/>
            <person name="Yang X."/>
            <person name="Jeffery I.B."/>
            <person name="Cooney J.C."/>
            <person name="Kagawa T.F."/>
            <person name="Liu W."/>
            <person name="Song Y."/>
            <person name="Salvetti E."/>
            <person name="Wrobel A."/>
            <person name="Rasinkangas P."/>
            <person name="Parkhill J."/>
            <person name="Rea M.C."/>
            <person name="O'Sullivan O."/>
            <person name="Ritari J."/>
            <person name="Douillard F.P."/>
            <person name="Paul Ross R."/>
            <person name="Yang R."/>
            <person name="Briner A.E."/>
            <person name="Felis G.E."/>
            <person name="de Vos W.M."/>
            <person name="Barrangou R."/>
            <person name="Klaenhammer T.R."/>
            <person name="Caufield P.W."/>
            <person name="Cui Y."/>
            <person name="Zhang H."/>
            <person name="O'Toole P.W."/>
        </authorList>
    </citation>
    <scope>NUCLEOTIDE SEQUENCE [LARGE SCALE GENOMIC DNA]</scope>
    <source>
        <strain evidence="4 5">DSM 20587</strain>
    </source>
</reference>
<evidence type="ECO:0000256" key="2">
    <source>
        <dbReference type="ARBA" id="ARBA00023284"/>
    </source>
</evidence>
<dbReference type="GO" id="GO:0045454">
    <property type="term" value="P:cell redox homeostasis"/>
    <property type="evidence" value="ECO:0007669"/>
    <property type="project" value="TreeGrafter"/>
</dbReference>
<protein>
    <recommendedName>
        <fullName evidence="3">Thioredoxin domain-containing protein</fullName>
    </recommendedName>
</protein>
<dbReference type="GO" id="GO:0015035">
    <property type="term" value="F:protein-disulfide reductase activity"/>
    <property type="evidence" value="ECO:0007669"/>
    <property type="project" value="TreeGrafter"/>
</dbReference>
<dbReference type="Proteomes" id="UP000051164">
    <property type="component" value="Unassembled WGS sequence"/>
</dbReference>
<name>A0A8E1V2T6_LENKE</name>
<evidence type="ECO:0000313" key="5">
    <source>
        <dbReference type="Proteomes" id="UP000051164"/>
    </source>
</evidence>
<evidence type="ECO:0000259" key="3">
    <source>
        <dbReference type="Pfam" id="PF00085"/>
    </source>
</evidence>
<evidence type="ECO:0000256" key="1">
    <source>
        <dbReference type="ARBA" id="ARBA00008987"/>
    </source>
</evidence>
<feature type="domain" description="Thioredoxin" evidence="3">
    <location>
        <begin position="3"/>
        <end position="63"/>
    </location>
</feature>
<organism evidence="4 5">
    <name type="scientific">Lentilactobacillus kefiri DSM 20587 = JCM 5818</name>
    <dbReference type="NCBI Taxonomy" id="1423764"/>
    <lineage>
        <taxon>Bacteria</taxon>
        <taxon>Bacillati</taxon>
        <taxon>Bacillota</taxon>
        <taxon>Bacilli</taxon>
        <taxon>Lactobacillales</taxon>
        <taxon>Lactobacillaceae</taxon>
        <taxon>Lentilactobacillus</taxon>
    </lineage>
</organism>
<dbReference type="PANTHER" id="PTHR45663">
    <property type="entry name" value="GEO12009P1"/>
    <property type="match status" value="1"/>
</dbReference>
<comment type="caution">
    <text evidence="4">The sequence shown here is derived from an EMBL/GenBank/DDBJ whole genome shotgun (WGS) entry which is preliminary data.</text>
</comment>
<dbReference type="InterPro" id="IPR036249">
    <property type="entry name" value="Thioredoxin-like_sf"/>
</dbReference>
<dbReference type="Gene3D" id="3.40.30.10">
    <property type="entry name" value="Glutaredoxin"/>
    <property type="match status" value="1"/>
</dbReference>
<proteinExistence type="inferred from homology"/>
<evidence type="ECO:0000313" key="4">
    <source>
        <dbReference type="EMBL" id="KRM53023.1"/>
    </source>
</evidence>
<dbReference type="Pfam" id="PF00085">
    <property type="entry name" value="Thioredoxin"/>
    <property type="match status" value="1"/>
</dbReference>
<dbReference type="EMBL" id="AYYV01000025">
    <property type="protein sequence ID" value="KRM53023.1"/>
    <property type="molecule type" value="Genomic_DNA"/>
</dbReference>
<accession>A0A8E1V2T6</accession>
<sequence length="70" mass="8032">MADLEKDYGDKIHFGKMNVDGNQEIAERYHVLSVPSLVVFKNGKASEKVSGIYPKEKLRKYFDQKIAEVE</sequence>
<gene>
    <name evidence="4" type="ORF">FC95_GL001002</name>
</gene>
<dbReference type="CDD" id="cd02947">
    <property type="entry name" value="TRX_family"/>
    <property type="match status" value="1"/>
</dbReference>
<dbReference type="AlphaFoldDB" id="A0A8E1V2T6"/>
<dbReference type="GO" id="GO:0005829">
    <property type="term" value="C:cytosol"/>
    <property type="evidence" value="ECO:0007669"/>
    <property type="project" value="TreeGrafter"/>
</dbReference>
<dbReference type="PANTHER" id="PTHR45663:SF11">
    <property type="entry name" value="GEO12009P1"/>
    <property type="match status" value="1"/>
</dbReference>
<dbReference type="InterPro" id="IPR013766">
    <property type="entry name" value="Thioredoxin_domain"/>
</dbReference>
<keyword evidence="2" id="KW-0676">Redox-active center</keyword>